<evidence type="ECO:0000313" key="2">
    <source>
        <dbReference type="Proteomes" id="UP000692954"/>
    </source>
</evidence>
<dbReference type="AlphaFoldDB" id="A0A8S1RL67"/>
<proteinExistence type="predicted"/>
<dbReference type="Proteomes" id="UP000692954">
    <property type="component" value="Unassembled WGS sequence"/>
</dbReference>
<evidence type="ECO:0000313" key="1">
    <source>
        <dbReference type="EMBL" id="CAD8128133.1"/>
    </source>
</evidence>
<accession>A0A8S1RL67</accession>
<comment type="caution">
    <text evidence="1">The sequence shown here is derived from an EMBL/GenBank/DDBJ whole genome shotgun (WGS) entry which is preliminary data.</text>
</comment>
<protein>
    <submittedName>
        <fullName evidence="1">Uncharacterized protein</fullName>
    </submittedName>
</protein>
<dbReference type="EMBL" id="CAJJDN010000183">
    <property type="protein sequence ID" value="CAD8128133.1"/>
    <property type="molecule type" value="Genomic_DNA"/>
</dbReference>
<gene>
    <name evidence="1" type="ORF">PSON_ATCC_30995.1.T1830066</name>
</gene>
<sequence length="46" mass="5453">MKRDNKKKNSNNINHYINQVSVGFKILMLNILDFLNTQQSIGYLRQ</sequence>
<reference evidence="1" key="1">
    <citation type="submission" date="2021-01" db="EMBL/GenBank/DDBJ databases">
        <authorList>
            <consortium name="Genoscope - CEA"/>
            <person name="William W."/>
        </authorList>
    </citation>
    <scope>NUCLEOTIDE SEQUENCE</scope>
</reference>
<name>A0A8S1RL67_9CILI</name>
<organism evidence="1 2">
    <name type="scientific">Paramecium sonneborni</name>
    <dbReference type="NCBI Taxonomy" id="65129"/>
    <lineage>
        <taxon>Eukaryota</taxon>
        <taxon>Sar</taxon>
        <taxon>Alveolata</taxon>
        <taxon>Ciliophora</taxon>
        <taxon>Intramacronucleata</taxon>
        <taxon>Oligohymenophorea</taxon>
        <taxon>Peniculida</taxon>
        <taxon>Parameciidae</taxon>
        <taxon>Paramecium</taxon>
    </lineage>
</organism>
<keyword evidence="2" id="KW-1185">Reference proteome</keyword>